<dbReference type="InterPro" id="IPR041588">
    <property type="entry name" value="Integrase_H2C2"/>
</dbReference>
<evidence type="ECO:0000313" key="3">
    <source>
        <dbReference type="Proteomes" id="UP000069940"/>
    </source>
</evidence>
<dbReference type="InterPro" id="IPR001584">
    <property type="entry name" value="Integrase_cat-core"/>
</dbReference>
<dbReference type="PANTHER" id="PTHR47331">
    <property type="entry name" value="PHD-TYPE DOMAIN-CONTAINING PROTEIN"/>
    <property type="match status" value="1"/>
</dbReference>
<dbReference type="SUPFAM" id="SSF53098">
    <property type="entry name" value="Ribonuclease H-like"/>
    <property type="match status" value="1"/>
</dbReference>
<reference evidence="3" key="1">
    <citation type="journal article" date="2015" name="Proc. Natl. Acad. Sci. U.S.A.">
        <title>Genome sequence of the Asian Tiger mosquito, Aedes albopictus, reveals insights into its biology, genetics, and evolution.</title>
        <authorList>
            <person name="Chen X.G."/>
            <person name="Jiang X."/>
            <person name="Gu J."/>
            <person name="Xu M."/>
            <person name="Wu Y."/>
            <person name="Deng Y."/>
            <person name="Zhang C."/>
            <person name="Bonizzoni M."/>
            <person name="Dermauw W."/>
            <person name="Vontas J."/>
            <person name="Armbruster P."/>
            <person name="Huang X."/>
            <person name="Yang Y."/>
            <person name="Zhang H."/>
            <person name="He W."/>
            <person name="Peng H."/>
            <person name="Liu Y."/>
            <person name="Wu K."/>
            <person name="Chen J."/>
            <person name="Lirakis M."/>
            <person name="Topalis P."/>
            <person name="Van Leeuwen T."/>
            <person name="Hall A.B."/>
            <person name="Jiang X."/>
            <person name="Thorpe C."/>
            <person name="Mueller R.L."/>
            <person name="Sun C."/>
            <person name="Waterhouse R.M."/>
            <person name="Yan G."/>
            <person name="Tu Z.J."/>
            <person name="Fang X."/>
            <person name="James A.A."/>
        </authorList>
    </citation>
    <scope>NUCLEOTIDE SEQUENCE [LARGE SCALE GENOMIC DNA]</scope>
    <source>
        <strain evidence="3">Foshan</strain>
    </source>
</reference>
<dbReference type="PANTHER" id="PTHR47331:SF1">
    <property type="entry name" value="GAG-LIKE PROTEIN"/>
    <property type="match status" value="1"/>
</dbReference>
<reference evidence="2" key="2">
    <citation type="submission" date="2025-05" db="UniProtKB">
        <authorList>
            <consortium name="EnsemblMetazoa"/>
        </authorList>
    </citation>
    <scope>IDENTIFICATION</scope>
    <source>
        <strain evidence="2">Foshan</strain>
    </source>
</reference>
<dbReference type="EnsemblMetazoa" id="AALFPA23_011288.R15970">
    <property type="protein sequence ID" value="AALFPA23_011288.P15970"/>
    <property type="gene ID" value="AALFPA23_011288"/>
</dbReference>
<dbReference type="GeneID" id="134286204"/>
<dbReference type="PROSITE" id="PS50994">
    <property type="entry name" value="INTEGRASE"/>
    <property type="match status" value="1"/>
</dbReference>
<accession>A0ABM1YQM8</accession>
<dbReference type="InterPro" id="IPR012337">
    <property type="entry name" value="RNaseH-like_sf"/>
</dbReference>
<sequence>MVDVDRISRWKVLVRTVACVYRFKSNCDRKRRGLAIEAVPAPPRVRSVVKTAIPAVVVPLKREEFQRAEAYLWRSAQADAYEEEVRILTKNRELPRSEWQRIEKSSSLYSDSPFLDEEGILRMEGRAAQGSFLPFELRFPVILPKRHPITRKLLEYYHQQATHANAETVVNEVRQRFRIPNLRAELKAVMKACIWCRAKKCAPKIPRMAPLPLARITPGWRPFSFTGVDYCGPVTVTVGRRSEKRWVCLFTCLTTRAVHLEVAHSLTTQACLMAIRRFVCRRGKPVEFYSDNGTNFQGASKEIVRKIEGDCDEAFTDARTRWNFNPPSAPHMGGVWERLVRSVKAALTVLQDGRRLTDEVLLTTLAEAEDLVNSRPLTYAGLSPEASEALTPNHFVKGPEVAVERVPKTDEGEALRDLYKRSQALADRLWKRWVAVG</sequence>
<feature type="domain" description="Integrase catalytic" evidence="1">
    <location>
        <begin position="218"/>
        <end position="400"/>
    </location>
</feature>
<name>A0ABM1YQM8_AEDAL</name>
<dbReference type="Gene3D" id="3.30.420.10">
    <property type="entry name" value="Ribonuclease H-like superfamily/Ribonuclease H"/>
    <property type="match status" value="1"/>
</dbReference>
<proteinExistence type="predicted"/>
<organism evidence="2 3">
    <name type="scientific">Aedes albopictus</name>
    <name type="common">Asian tiger mosquito</name>
    <name type="synonym">Stegomyia albopicta</name>
    <dbReference type="NCBI Taxonomy" id="7160"/>
    <lineage>
        <taxon>Eukaryota</taxon>
        <taxon>Metazoa</taxon>
        <taxon>Ecdysozoa</taxon>
        <taxon>Arthropoda</taxon>
        <taxon>Hexapoda</taxon>
        <taxon>Insecta</taxon>
        <taxon>Pterygota</taxon>
        <taxon>Neoptera</taxon>
        <taxon>Endopterygota</taxon>
        <taxon>Diptera</taxon>
        <taxon>Nematocera</taxon>
        <taxon>Culicoidea</taxon>
        <taxon>Culicidae</taxon>
        <taxon>Culicinae</taxon>
        <taxon>Aedini</taxon>
        <taxon>Aedes</taxon>
        <taxon>Stegomyia</taxon>
    </lineage>
</organism>
<protein>
    <recommendedName>
        <fullName evidence="1">Integrase catalytic domain-containing protein</fullName>
    </recommendedName>
</protein>
<dbReference type="Pfam" id="PF17921">
    <property type="entry name" value="Integrase_H2C2"/>
    <property type="match status" value="1"/>
</dbReference>
<evidence type="ECO:0000259" key="1">
    <source>
        <dbReference type="PROSITE" id="PS50994"/>
    </source>
</evidence>
<dbReference type="RefSeq" id="XP_062703768.1">
    <property type="nucleotide sequence ID" value="XM_062847784.1"/>
</dbReference>
<evidence type="ECO:0000313" key="2">
    <source>
        <dbReference type="EnsemblMetazoa" id="AALFPA23_011288.P15970"/>
    </source>
</evidence>
<dbReference type="Proteomes" id="UP000069940">
    <property type="component" value="Unassembled WGS sequence"/>
</dbReference>
<keyword evidence="3" id="KW-1185">Reference proteome</keyword>
<dbReference type="InterPro" id="IPR036397">
    <property type="entry name" value="RNaseH_sf"/>
</dbReference>